<dbReference type="GO" id="GO:0031071">
    <property type="term" value="F:cysteine desulfurase activity"/>
    <property type="evidence" value="ECO:0007669"/>
    <property type="project" value="UniProtKB-EC"/>
</dbReference>
<dbReference type="PANTHER" id="PTHR11601:SF34">
    <property type="entry name" value="CYSTEINE DESULFURASE"/>
    <property type="match status" value="1"/>
</dbReference>
<feature type="region of interest" description="Disordered" evidence="5">
    <location>
        <begin position="192"/>
        <end position="242"/>
    </location>
</feature>
<feature type="domain" description="Aminotransferase class V" evidence="6">
    <location>
        <begin position="47"/>
        <end position="169"/>
    </location>
</feature>
<dbReference type="AlphaFoldDB" id="A0A7H1NQS2"/>
<organism evidence="7 8">
    <name type="scientific">Entomobacter blattae</name>
    <dbReference type="NCBI Taxonomy" id="2762277"/>
    <lineage>
        <taxon>Bacteria</taxon>
        <taxon>Pseudomonadati</taxon>
        <taxon>Pseudomonadota</taxon>
        <taxon>Alphaproteobacteria</taxon>
        <taxon>Acetobacterales</taxon>
        <taxon>Acetobacteraceae</taxon>
        <taxon>Entomobacter</taxon>
    </lineage>
</organism>
<evidence type="ECO:0000256" key="2">
    <source>
        <dbReference type="ARBA" id="ARBA00006490"/>
    </source>
</evidence>
<keyword evidence="8" id="KW-1185">Reference proteome</keyword>
<dbReference type="Proteomes" id="UP000516349">
    <property type="component" value="Chromosome"/>
</dbReference>
<dbReference type="InterPro" id="IPR015424">
    <property type="entry name" value="PyrdxlP-dep_Trfase"/>
</dbReference>
<accession>A0A7H1NQS2</accession>
<sequence>MNRPLSGYRFVGSNQEEGRERAVQDKEGQNRQQVRRAEVALKGQASVYLDANATEPPRPEALAALMEAASLTGNPSSVHKAGRLARALLEDARENLAHLFSASVENCIFTSGGTESNVLAMQALSQGRRLYVGATEHDAVRKFSAHSQILPVLPHGVLDLEKLDQALSAPTPMGYESPASFNYNHESRISETLFSSPSRSQSQTSENLPVKNSALKRALDGASERGSRKEVPEKGALEQEAAEQWGASLSQSGFEQPTLQHPFSHFLDRSSRAGENGKLVCVMWANNETGVINPIAEIARICHKHNALLHVDAVQAAGRMAINFAESGADSMAISSHKLGGLKGAGALFLKPSHFRQTMPLMPLFAGGGQEQGRRGGTPALPALVAFAAAAQAALSTLGEYHTHLRALRDALEQAAVKAGALVAGQQAERLVNTSSLVLAGKSGATQLMALDMLGVCVSAGAACSSGKVARSHVLEAMGYGPMAGCAIRVSLPWNVKKEEVAIFIERYKGMVQTFQKGGSHAAHLS</sequence>
<dbReference type="PANTHER" id="PTHR11601">
    <property type="entry name" value="CYSTEINE DESULFURYLASE FAMILY MEMBER"/>
    <property type="match status" value="1"/>
</dbReference>
<dbReference type="SUPFAM" id="SSF53383">
    <property type="entry name" value="PLP-dependent transferases"/>
    <property type="match status" value="2"/>
</dbReference>
<feature type="compositionally biased region" description="Basic and acidic residues" evidence="5">
    <location>
        <begin position="16"/>
        <end position="33"/>
    </location>
</feature>
<feature type="region of interest" description="Disordered" evidence="5">
    <location>
        <begin position="1"/>
        <end position="33"/>
    </location>
</feature>
<comment type="catalytic activity">
    <reaction evidence="4">
        <text>(sulfur carrier)-H + L-cysteine = (sulfur carrier)-SH + L-alanine</text>
        <dbReference type="Rhea" id="RHEA:43892"/>
        <dbReference type="Rhea" id="RHEA-COMP:14737"/>
        <dbReference type="Rhea" id="RHEA-COMP:14739"/>
        <dbReference type="ChEBI" id="CHEBI:29917"/>
        <dbReference type="ChEBI" id="CHEBI:35235"/>
        <dbReference type="ChEBI" id="CHEBI:57972"/>
        <dbReference type="ChEBI" id="CHEBI:64428"/>
        <dbReference type="EC" id="2.8.1.7"/>
    </reaction>
</comment>
<dbReference type="Gene3D" id="1.10.260.50">
    <property type="match status" value="1"/>
</dbReference>
<evidence type="ECO:0000256" key="3">
    <source>
        <dbReference type="ARBA" id="ARBA00022898"/>
    </source>
</evidence>
<keyword evidence="3" id="KW-0663">Pyridoxal phosphate</keyword>
<feature type="compositionally biased region" description="Basic and acidic residues" evidence="5">
    <location>
        <begin position="217"/>
        <end position="237"/>
    </location>
</feature>
<evidence type="ECO:0000256" key="4">
    <source>
        <dbReference type="ARBA" id="ARBA00050776"/>
    </source>
</evidence>
<dbReference type="KEGG" id="ebla:JGUZn3_09000"/>
<proteinExistence type="inferred from homology"/>
<dbReference type="Gene3D" id="3.90.1150.10">
    <property type="entry name" value="Aspartate Aminotransferase, domain 1"/>
    <property type="match status" value="2"/>
</dbReference>
<name>A0A7H1NQS2_9PROT</name>
<evidence type="ECO:0000313" key="7">
    <source>
        <dbReference type="EMBL" id="QNT78132.1"/>
    </source>
</evidence>
<evidence type="ECO:0000259" key="6">
    <source>
        <dbReference type="Pfam" id="PF00266"/>
    </source>
</evidence>
<dbReference type="InterPro" id="IPR015422">
    <property type="entry name" value="PyrdxlP-dep_Trfase_small"/>
</dbReference>
<evidence type="ECO:0000256" key="1">
    <source>
        <dbReference type="ARBA" id="ARBA00001933"/>
    </source>
</evidence>
<dbReference type="Pfam" id="PF00266">
    <property type="entry name" value="Aminotran_5"/>
    <property type="match status" value="2"/>
</dbReference>
<dbReference type="EMBL" id="CP060244">
    <property type="protein sequence ID" value="QNT78132.1"/>
    <property type="molecule type" value="Genomic_DNA"/>
</dbReference>
<comment type="similarity">
    <text evidence="2">Belongs to the class-V pyridoxal-phosphate-dependent aminotransferase family. NifS/IscS subfamily.</text>
</comment>
<feature type="domain" description="Aminotransferase class V" evidence="6">
    <location>
        <begin position="275"/>
        <end position="503"/>
    </location>
</feature>
<dbReference type="EC" id="2.8.1.7" evidence="7"/>
<dbReference type="Gene3D" id="3.40.640.10">
    <property type="entry name" value="Type I PLP-dependent aspartate aminotransferase-like (Major domain)"/>
    <property type="match status" value="2"/>
</dbReference>
<keyword evidence="7" id="KW-0808">Transferase</keyword>
<dbReference type="InterPro" id="IPR000192">
    <property type="entry name" value="Aminotrans_V_dom"/>
</dbReference>
<feature type="compositionally biased region" description="Low complexity" evidence="5">
    <location>
        <begin position="195"/>
        <end position="205"/>
    </location>
</feature>
<dbReference type="InterPro" id="IPR015421">
    <property type="entry name" value="PyrdxlP-dep_Trfase_major"/>
</dbReference>
<gene>
    <name evidence="7" type="primary">iscS_1</name>
    <name evidence="7" type="ORF">JGUZn3_09000</name>
</gene>
<protein>
    <submittedName>
        <fullName evidence="7">Cysteine desulfurase IscS</fullName>
        <ecNumber evidence="7">2.8.1.7</ecNumber>
    </submittedName>
</protein>
<comment type="cofactor">
    <cofactor evidence="1">
        <name>pyridoxal 5'-phosphate</name>
        <dbReference type="ChEBI" id="CHEBI:597326"/>
    </cofactor>
</comment>
<evidence type="ECO:0000313" key="8">
    <source>
        <dbReference type="Proteomes" id="UP000516349"/>
    </source>
</evidence>
<reference evidence="7 8" key="1">
    <citation type="submission" date="2020-08" db="EMBL/GenBank/DDBJ databases">
        <title>Complete genome sequence of Entomobacter blattae G55GP.</title>
        <authorList>
            <person name="Poehlein A."/>
            <person name="Guzman J."/>
            <person name="Daniel R."/>
            <person name="Vilcinskas A."/>
        </authorList>
    </citation>
    <scope>NUCLEOTIDE SEQUENCE [LARGE SCALE GENOMIC DNA]</scope>
    <source>
        <strain evidence="7 8">G55GP</strain>
    </source>
</reference>
<evidence type="ECO:0000256" key="5">
    <source>
        <dbReference type="SAM" id="MobiDB-lite"/>
    </source>
</evidence>